<dbReference type="EMBL" id="PKQE01000002">
    <property type="protein sequence ID" value="PLC42974.1"/>
    <property type="molecule type" value="Genomic_DNA"/>
</dbReference>
<dbReference type="OrthoDB" id="9944743at2"/>
<dbReference type="RefSeq" id="WP_102065997.1">
    <property type="nucleotide sequence ID" value="NZ_PKQE01000002.1"/>
</dbReference>
<evidence type="ECO:0000313" key="1">
    <source>
        <dbReference type="EMBL" id="PLC42974.1"/>
    </source>
</evidence>
<organism evidence="1 2">
    <name type="scientific">Ralstonia pickettii</name>
    <name type="common">Burkholderia pickettii</name>
    <dbReference type="NCBI Taxonomy" id="329"/>
    <lineage>
        <taxon>Bacteria</taxon>
        <taxon>Pseudomonadati</taxon>
        <taxon>Pseudomonadota</taxon>
        <taxon>Betaproteobacteria</taxon>
        <taxon>Burkholderiales</taxon>
        <taxon>Burkholderiaceae</taxon>
        <taxon>Ralstonia</taxon>
    </lineage>
</organism>
<dbReference type="AlphaFoldDB" id="A0A2N4TTC1"/>
<accession>A0A2N4TTC1</accession>
<dbReference type="Proteomes" id="UP000234456">
    <property type="component" value="Unassembled WGS sequence"/>
</dbReference>
<name>A0A2N4TTC1_RALPI</name>
<gene>
    <name evidence="1" type="ORF">C0Q88_13750</name>
</gene>
<proteinExistence type="predicted"/>
<comment type="caution">
    <text evidence="1">The sequence shown here is derived from an EMBL/GenBank/DDBJ whole genome shotgun (WGS) entry which is preliminary data.</text>
</comment>
<reference evidence="1 2" key="1">
    <citation type="submission" date="2017-12" db="EMBL/GenBank/DDBJ databases">
        <title>Draft genome sequence of Ralstonia pickettii 52.</title>
        <authorList>
            <person name="Zheng B."/>
        </authorList>
    </citation>
    <scope>NUCLEOTIDE SEQUENCE [LARGE SCALE GENOMIC DNA]</scope>
    <source>
        <strain evidence="1 2">52</strain>
    </source>
</reference>
<protein>
    <submittedName>
        <fullName evidence="1">Uncharacterized protein</fullName>
    </submittedName>
</protein>
<sequence>MASAHALAPFDADLGAAPPALFVRYARLYLRLIRLLSHDASAAGEPVVIVALGMVQRRARARLGTCPDYARVLTRLVLVFGDVLQRADALPGLSGSDAPALPQAWLYAWAVAPITACPQTGCAAFACELTEHAAVLA</sequence>
<evidence type="ECO:0000313" key="2">
    <source>
        <dbReference type="Proteomes" id="UP000234456"/>
    </source>
</evidence>